<evidence type="ECO:0000313" key="2">
    <source>
        <dbReference type="Proteomes" id="UP001596958"/>
    </source>
</evidence>
<organism evidence="1 2">
    <name type="scientific">Mucilaginibacter calamicampi</name>
    <dbReference type="NCBI Taxonomy" id="1302352"/>
    <lineage>
        <taxon>Bacteria</taxon>
        <taxon>Pseudomonadati</taxon>
        <taxon>Bacteroidota</taxon>
        <taxon>Sphingobacteriia</taxon>
        <taxon>Sphingobacteriales</taxon>
        <taxon>Sphingobacteriaceae</taxon>
        <taxon>Mucilaginibacter</taxon>
    </lineage>
</organism>
<reference evidence="2" key="1">
    <citation type="journal article" date="2019" name="Int. J. Syst. Evol. Microbiol.">
        <title>The Global Catalogue of Microorganisms (GCM) 10K type strain sequencing project: providing services to taxonomists for standard genome sequencing and annotation.</title>
        <authorList>
            <consortium name="The Broad Institute Genomics Platform"/>
            <consortium name="The Broad Institute Genome Sequencing Center for Infectious Disease"/>
            <person name="Wu L."/>
            <person name="Ma J."/>
        </authorList>
    </citation>
    <scope>NUCLEOTIDE SEQUENCE [LARGE SCALE GENOMIC DNA]</scope>
    <source>
        <strain evidence="2">CCUG 63418</strain>
    </source>
</reference>
<dbReference type="InterPro" id="IPR041662">
    <property type="entry name" value="SusD-like_2"/>
</dbReference>
<protein>
    <submittedName>
        <fullName evidence="1">SusD/RagB family nutrient-binding outer membrane lipoprotein</fullName>
    </submittedName>
</protein>
<proteinExistence type="predicted"/>
<dbReference type="Pfam" id="PF12771">
    <property type="entry name" value="SusD-like_2"/>
    <property type="match status" value="1"/>
</dbReference>
<keyword evidence="2" id="KW-1185">Reference proteome</keyword>
<dbReference type="PROSITE" id="PS51257">
    <property type="entry name" value="PROKAR_LIPOPROTEIN"/>
    <property type="match status" value="1"/>
</dbReference>
<accession>A0ABW2YYA5</accession>
<keyword evidence="1" id="KW-0449">Lipoprotein</keyword>
<comment type="caution">
    <text evidence="1">The sequence shown here is derived from an EMBL/GenBank/DDBJ whole genome shotgun (WGS) entry which is preliminary data.</text>
</comment>
<evidence type="ECO:0000313" key="1">
    <source>
        <dbReference type="EMBL" id="MFD0751352.1"/>
    </source>
</evidence>
<gene>
    <name evidence="1" type="ORF">ACFQZS_14475</name>
</gene>
<dbReference type="SUPFAM" id="SSF48452">
    <property type="entry name" value="TPR-like"/>
    <property type="match status" value="1"/>
</dbReference>
<dbReference type="Proteomes" id="UP001596958">
    <property type="component" value="Unassembled WGS sequence"/>
</dbReference>
<dbReference type="EMBL" id="JBHTHU010000019">
    <property type="protein sequence ID" value="MFD0751352.1"/>
    <property type="molecule type" value="Genomic_DNA"/>
</dbReference>
<name>A0ABW2YYA5_9SPHI</name>
<dbReference type="Gene3D" id="1.25.40.390">
    <property type="match status" value="1"/>
</dbReference>
<sequence>MKRINSIKFLCVAATVFGLASCDKGFVEKNQNPYAFTTVEPSILLSSAERFVSAGSWEVEGTVAQQFVNAYNSGATIGYQFNNLNGAETYNNTRWNQMFNQPNGALRLLDRALELAKGDANKANLLQMIRILRAMNYMILVDSYGDVPYTEANKAYTGTAVSILTPKYDKGADIYTDLYKELKEARAALTTTASATNTGVAVNTDILYGTSITSTVATVQIPKWQRFAGSLMLRLGMRYSKLDATKAQAIVADALSGPGVMASTADDAFVPFNATDGNPLNAGPRGTNPFNYYLYDSFVNQLKNTRDPRGKYIAAYYQNPNTIGGAPQDTVLANQFGFPLGYDNLTITAKADYKGAAQAGAGFRYSQLNYNSFGSNTAPIFVCTYAQTQLLLAEARLRGWIATGTTDGYYATAVRSNMDRFASYPNAAAIPALNYDSYMRQASVALTGDFNTDLAKINTQYWVVSLGNTAEVFANFRRTGLPALTPNPYGTPLPASTGGFARRMPYPSIERSANAASYNAAVASMGGDDVTQRVFWDKP</sequence>
<dbReference type="InterPro" id="IPR011990">
    <property type="entry name" value="TPR-like_helical_dom_sf"/>
</dbReference>
<dbReference type="RefSeq" id="WP_377101426.1">
    <property type="nucleotide sequence ID" value="NZ_JBHTHU010000019.1"/>
</dbReference>